<sequence length="549" mass="57080">MTTSPAPAVRWQLDDEQRAAVAALLDRAGAERVPERLWERDATLWGPAGQAEVADRLGWLDAPYHGLEQRAALEQLATDVVADGYTDVVLVGMGGSSLAPEVIWRWAHDPTAEGRHPHLHLRLLDSTDPDAVATVDAATDPERTLVLVSTKSGGTVETLSLFRHFWARHPHGPSYVAVTDPGSGLEALAREHGFRSILHGDPEIGGRYSALSPFGTVPAALIGADLEALLGGGVAALDASKLPLADNAAVRLGVAIAALAGLGRDKLVLRVEDPRLAWFGLWLEQLVAESTGKHGHGLLPVVDEAGAGGGLAVGPDRQLLVLRSGTPDEALERDLQAAADAGVPVLELQVDGPGALGAAFAATEVAVAVVGWGLAINPFDQPDVQAAKDATKAVLAEVAGGTAIEPAPDADAAAVLALTDGLAAPGYLAILAYLPPSDGASAALDRLRAALGARTDAAITTGFGPRYLHSTGQLHKGGPPQGRFLLLEHDPRAGLPIPDADYDFATLLHAQSAGDHRTLVAHERRALRASLGGDWLEGLDALVTAIEEN</sequence>
<dbReference type="RefSeq" id="WP_007572848.1">
    <property type="nucleotide sequence ID" value="NZ_AGUD01000091.1"/>
</dbReference>
<dbReference type="UniPathway" id="UPA00109">
    <property type="reaction ID" value="UER00181"/>
</dbReference>
<dbReference type="AlphaFoldDB" id="H0E416"/>
<protein>
    <recommendedName>
        <fullName evidence="4">Glucose-6-phosphate isomerase</fullName>
        <ecNumber evidence="4">5.3.1.9</ecNumber>
    </recommendedName>
</protein>
<dbReference type="GO" id="GO:0051156">
    <property type="term" value="P:glucose 6-phosphate metabolic process"/>
    <property type="evidence" value="ECO:0007669"/>
    <property type="project" value="TreeGrafter"/>
</dbReference>
<organism evidence="5 6">
    <name type="scientific">Patulibacter medicamentivorans</name>
    <dbReference type="NCBI Taxonomy" id="1097667"/>
    <lineage>
        <taxon>Bacteria</taxon>
        <taxon>Bacillati</taxon>
        <taxon>Actinomycetota</taxon>
        <taxon>Thermoleophilia</taxon>
        <taxon>Solirubrobacterales</taxon>
        <taxon>Patulibacteraceae</taxon>
        <taxon>Patulibacter</taxon>
    </lineage>
</organism>
<evidence type="ECO:0000313" key="6">
    <source>
        <dbReference type="Proteomes" id="UP000005143"/>
    </source>
</evidence>
<reference evidence="5 6" key="1">
    <citation type="journal article" date="2013" name="Biodegradation">
        <title>Quantitative proteomic analysis of ibuprofen-degrading Patulibacter sp. strain I11.</title>
        <authorList>
            <person name="Almeida B."/>
            <person name="Kjeldal H."/>
            <person name="Lolas I."/>
            <person name="Knudsen A.D."/>
            <person name="Carvalho G."/>
            <person name="Nielsen K.L."/>
            <person name="Barreto Crespo M.T."/>
            <person name="Stensballe A."/>
            <person name="Nielsen J.L."/>
        </authorList>
    </citation>
    <scope>NUCLEOTIDE SEQUENCE [LARGE SCALE GENOMIC DNA]</scope>
    <source>
        <strain evidence="5 6">I11</strain>
    </source>
</reference>
<dbReference type="EC" id="5.3.1.9" evidence="4"/>
<keyword evidence="3 4" id="KW-0413">Isomerase</keyword>
<accession>H0E416</accession>
<dbReference type="PATRIC" id="fig|1097667.3.peg.1530"/>
<proteinExistence type="inferred from homology"/>
<keyword evidence="2 4" id="KW-0324">Glycolysis</keyword>
<dbReference type="EMBL" id="AGUD01000091">
    <property type="protein sequence ID" value="EHN11581.1"/>
    <property type="molecule type" value="Genomic_DNA"/>
</dbReference>
<evidence type="ECO:0000256" key="2">
    <source>
        <dbReference type="ARBA" id="ARBA00023152"/>
    </source>
</evidence>
<evidence type="ECO:0000256" key="3">
    <source>
        <dbReference type="ARBA" id="ARBA00023235"/>
    </source>
</evidence>
<dbReference type="GO" id="GO:0097367">
    <property type="term" value="F:carbohydrate derivative binding"/>
    <property type="evidence" value="ECO:0007669"/>
    <property type="project" value="InterPro"/>
</dbReference>
<dbReference type="InterPro" id="IPR001672">
    <property type="entry name" value="G6P_Isomerase"/>
</dbReference>
<comment type="similarity">
    <text evidence="4">Belongs to the GPI family.</text>
</comment>
<dbReference type="PROSITE" id="PS51463">
    <property type="entry name" value="P_GLUCOSE_ISOMERASE_3"/>
    <property type="match status" value="1"/>
</dbReference>
<evidence type="ECO:0000313" key="5">
    <source>
        <dbReference type="EMBL" id="EHN11581.1"/>
    </source>
</evidence>
<dbReference type="GO" id="GO:0005829">
    <property type="term" value="C:cytosol"/>
    <property type="evidence" value="ECO:0007669"/>
    <property type="project" value="TreeGrafter"/>
</dbReference>
<dbReference type="Proteomes" id="UP000005143">
    <property type="component" value="Unassembled WGS sequence"/>
</dbReference>
<dbReference type="SUPFAM" id="SSF53697">
    <property type="entry name" value="SIS domain"/>
    <property type="match status" value="1"/>
</dbReference>
<comment type="catalytic activity">
    <reaction evidence="4">
        <text>alpha-D-glucose 6-phosphate = beta-D-fructose 6-phosphate</text>
        <dbReference type="Rhea" id="RHEA:11816"/>
        <dbReference type="ChEBI" id="CHEBI:57634"/>
        <dbReference type="ChEBI" id="CHEBI:58225"/>
        <dbReference type="EC" id="5.3.1.9"/>
    </reaction>
</comment>
<dbReference type="Pfam" id="PF00342">
    <property type="entry name" value="PGI"/>
    <property type="match status" value="1"/>
</dbReference>
<dbReference type="PANTHER" id="PTHR11469">
    <property type="entry name" value="GLUCOSE-6-PHOSPHATE ISOMERASE"/>
    <property type="match status" value="1"/>
</dbReference>
<dbReference type="InterPro" id="IPR046348">
    <property type="entry name" value="SIS_dom_sf"/>
</dbReference>
<dbReference type="Gene3D" id="3.40.50.10490">
    <property type="entry name" value="Glucose-6-phosphate isomerase like protein, domain 1"/>
    <property type="match status" value="3"/>
</dbReference>
<dbReference type="GO" id="GO:0004347">
    <property type="term" value="F:glucose-6-phosphate isomerase activity"/>
    <property type="evidence" value="ECO:0007669"/>
    <property type="project" value="UniProtKB-EC"/>
</dbReference>
<evidence type="ECO:0000256" key="4">
    <source>
        <dbReference type="RuleBase" id="RU000612"/>
    </source>
</evidence>
<dbReference type="PRINTS" id="PR00662">
    <property type="entry name" value="G6PISOMERASE"/>
</dbReference>
<dbReference type="GO" id="GO:0006096">
    <property type="term" value="P:glycolytic process"/>
    <property type="evidence" value="ECO:0007669"/>
    <property type="project" value="UniProtKB-UniPathway"/>
</dbReference>
<name>H0E416_9ACTN</name>
<dbReference type="GO" id="GO:0006094">
    <property type="term" value="P:gluconeogenesis"/>
    <property type="evidence" value="ECO:0007669"/>
    <property type="project" value="UniProtKB-KW"/>
</dbReference>
<dbReference type="GO" id="GO:0048029">
    <property type="term" value="F:monosaccharide binding"/>
    <property type="evidence" value="ECO:0007669"/>
    <property type="project" value="TreeGrafter"/>
</dbReference>
<dbReference type="PANTHER" id="PTHR11469:SF1">
    <property type="entry name" value="GLUCOSE-6-PHOSPHATE ISOMERASE"/>
    <property type="match status" value="1"/>
</dbReference>
<keyword evidence="6" id="KW-1185">Reference proteome</keyword>
<evidence type="ECO:0000256" key="1">
    <source>
        <dbReference type="ARBA" id="ARBA00022432"/>
    </source>
</evidence>
<keyword evidence="1 4" id="KW-0312">Gluconeogenesis</keyword>
<comment type="caution">
    <text evidence="5">The sequence shown here is derived from an EMBL/GenBank/DDBJ whole genome shotgun (WGS) entry which is preliminary data.</text>
</comment>
<dbReference type="OrthoDB" id="140919at2"/>
<gene>
    <name evidence="5" type="ORF">PAI11_15420</name>
</gene>
<comment type="pathway">
    <text evidence="4">Carbohydrate degradation; glycolysis; D-glyceraldehyde 3-phosphate and glycerone phosphate from D-glucose: step 2/4.</text>
</comment>